<dbReference type="PANTHER" id="PTHR22946:SF9">
    <property type="entry name" value="POLYKETIDE TRANSFERASE AF380"/>
    <property type="match status" value="1"/>
</dbReference>
<sequence length="287" mass="31288">MGAAIAYGYKYTKPTQREHVSSGPSSGKVTSEKVANVKDQVVRLRFKNEQIYGHLYSPKHSTQKKLPVAIVSHGLGGNYQELAGYARQLARHGYLAYAFDFPGGSSGGESSGVSQTEMSIYTEARDLLGVINALTQRQDAQTGKVLLVGGSQGAVVSALLASQHPEKIRALALMYPAFSITHDAQRKYRSMKSVPATTNVFGFTVGRSYYRGLLKTNITKSATQFTGPVLLVHGGNDDIVPIKFAREAAQNFKNAQFHELPTAGHGFEGVDQKKAYRLLDKFTEKLN</sequence>
<evidence type="ECO:0000259" key="2">
    <source>
        <dbReference type="Pfam" id="PF12146"/>
    </source>
</evidence>
<keyword evidence="4" id="KW-1185">Reference proteome</keyword>
<reference evidence="3 4" key="1">
    <citation type="journal article" date="2015" name="Genome Announc.">
        <title>Expanding the biotechnology potential of lactobacilli through comparative genomics of 213 strains and associated genera.</title>
        <authorList>
            <person name="Sun Z."/>
            <person name="Harris H.M."/>
            <person name="McCann A."/>
            <person name="Guo C."/>
            <person name="Argimon S."/>
            <person name="Zhang W."/>
            <person name="Yang X."/>
            <person name="Jeffery I.B."/>
            <person name="Cooney J.C."/>
            <person name="Kagawa T.F."/>
            <person name="Liu W."/>
            <person name="Song Y."/>
            <person name="Salvetti E."/>
            <person name="Wrobel A."/>
            <person name="Rasinkangas P."/>
            <person name="Parkhill J."/>
            <person name="Rea M.C."/>
            <person name="O'Sullivan O."/>
            <person name="Ritari J."/>
            <person name="Douillard F.P."/>
            <person name="Paul Ross R."/>
            <person name="Yang R."/>
            <person name="Briner A.E."/>
            <person name="Felis G.E."/>
            <person name="de Vos W.M."/>
            <person name="Barrangou R."/>
            <person name="Klaenhammer T.R."/>
            <person name="Caufield P.W."/>
            <person name="Cui Y."/>
            <person name="Zhang H."/>
            <person name="O'Toole P.W."/>
        </authorList>
    </citation>
    <scope>NUCLEOTIDE SEQUENCE [LARGE SCALE GENOMIC DNA]</scope>
    <source>
        <strain evidence="3 4">DSM 16381</strain>
    </source>
</reference>
<dbReference type="GO" id="GO:0052689">
    <property type="term" value="F:carboxylic ester hydrolase activity"/>
    <property type="evidence" value="ECO:0007669"/>
    <property type="project" value="UniProtKB-ARBA"/>
</dbReference>
<dbReference type="Gene3D" id="3.40.50.1820">
    <property type="entry name" value="alpha/beta hydrolase"/>
    <property type="match status" value="1"/>
</dbReference>
<comment type="caution">
    <text evidence="3">The sequence shown here is derived from an EMBL/GenBank/DDBJ whole genome shotgun (WGS) entry which is preliminary data.</text>
</comment>
<accession>A0A0R1UYG4</accession>
<evidence type="ECO:0000256" key="1">
    <source>
        <dbReference type="ARBA" id="ARBA00022801"/>
    </source>
</evidence>
<evidence type="ECO:0000313" key="3">
    <source>
        <dbReference type="EMBL" id="KRL96200.1"/>
    </source>
</evidence>
<dbReference type="STRING" id="1423753.FD28_GL001952"/>
<protein>
    <submittedName>
        <fullName evidence="3">Alpha-beta superfamily hydrolase</fullName>
    </submittedName>
</protein>
<keyword evidence="1 3" id="KW-0378">Hydrolase</keyword>
<dbReference type="AlphaFoldDB" id="A0A0R1UYG4"/>
<name>A0A0R1UYG4_9LACO</name>
<gene>
    <name evidence="3" type="ORF">FD28_GL001952</name>
</gene>
<dbReference type="Proteomes" id="UP000051580">
    <property type="component" value="Unassembled WGS sequence"/>
</dbReference>
<evidence type="ECO:0000313" key="4">
    <source>
        <dbReference type="Proteomes" id="UP000051580"/>
    </source>
</evidence>
<dbReference type="EMBL" id="AZFS01000041">
    <property type="protein sequence ID" value="KRL96200.1"/>
    <property type="molecule type" value="Genomic_DNA"/>
</dbReference>
<dbReference type="InterPro" id="IPR029058">
    <property type="entry name" value="AB_hydrolase_fold"/>
</dbReference>
<organism evidence="3 4">
    <name type="scientific">Levilactobacillus hammesii DSM 16381</name>
    <dbReference type="NCBI Taxonomy" id="1423753"/>
    <lineage>
        <taxon>Bacteria</taxon>
        <taxon>Bacillati</taxon>
        <taxon>Bacillota</taxon>
        <taxon>Bacilli</taxon>
        <taxon>Lactobacillales</taxon>
        <taxon>Lactobacillaceae</taxon>
        <taxon>Levilactobacillus</taxon>
    </lineage>
</organism>
<dbReference type="InterPro" id="IPR050261">
    <property type="entry name" value="FrsA_esterase"/>
</dbReference>
<dbReference type="PATRIC" id="fig|1423753.3.peg.2052"/>
<feature type="domain" description="Serine aminopeptidase S33" evidence="2">
    <location>
        <begin position="69"/>
        <end position="189"/>
    </location>
</feature>
<proteinExistence type="predicted"/>
<dbReference type="PANTHER" id="PTHR22946">
    <property type="entry name" value="DIENELACTONE HYDROLASE DOMAIN-CONTAINING PROTEIN-RELATED"/>
    <property type="match status" value="1"/>
</dbReference>
<dbReference type="Pfam" id="PF12146">
    <property type="entry name" value="Hydrolase_4"/>
    <property type="match status" value="1"/>
</dbReference>
<dbReference type="SUPFAM" id="SSF53474">
    <property type="entry name" value="alpha/beta-Hydrolases"/>
    <property type="match status" value="1"/>
</dbReference>
<dbReference type="InterPro" id="IPR022742">
    <property type="entry name" value="Hydrolase_4"/>
</dbReference>